<dbReference type="KEGG" id="add:HUW48_09345"/>
<proteinExistence type="predicted"/>
<keyword evidence="2" id="KW-1185">Reference proteome</keyword>
<organism evidence="1 2">
    <name type="scientific">Adhaeribacter radiodurans</name>
    <dbReference type="NCBI Taxonomy" id="2745197"/>
    <lineage>
        <taxon>Bacteria</taxon>
        <taxon>Pseudomonadati</taxon>
        <taxon>Bacteroidota</taxon>
        <taxon>Cytophagia</taxon>
        <taxon>Cytophagales</taxon>
        <taxon>Hymenobacteraceae</taxon>
        <taxon>Adhaeribacter</taxon>
    </lineage>
</organism>
<dbReference type="AlphaFoldDB" id="A0A7L7L5Y7"/>
<protein>
    <submittedName>
        <fullName evidence="1">Uncharacterized protein</fullName>
    </submittedName>
</protein>
<dbReference type="RefSeq" id="WP_182415420.1">
    <property type="nucleotide sequence ID" value="NZ_CP055153.1"/>
</dbReference>
<dbReference type="InterPro" id="IPR008969">
    <property type="entry name" value="CarboxyPept-like_regulatory"/>
</dbReference>
<dbReference type="Proteomes" id="UP000514509">
    <property type="component" value="Chromosome"/>
</dbReference>
<reference evidence="1 2" key="1">
    <citation type="submission" date="2020-08" db="EMBL/GenBank/DDBJ databases">
        <title>Adhaeribacter dokdonensis sp. nov., isolated from the rhizosphere of Elymus tsukushiensis, a plant native to the Dokdo Islands, Republic of Korea.</title>
        <authorList>
            <person name="Ghim S.Y."/>
        </authorList>
    </citation>
    <scope>NUCLEOTIDE SEQUENCE [LARGE SCALE GENOMIC DNA]</scope>
    <source>
        <strain evidence="1 2">KUDC8001</strain>
    </source>
</reference>
<evidence type="ECO:0000313" key="2">
    <source>
        <dbReference type="Proteomes" id="UP000514509"/>
    </source>
</evidence>
<accession>A0A7L7L5Y7</accession>
<dbReference type="SUPFAM" id="SSF49464">
    <property type="entry name" value="Carboxypeptidase regulatory domain-like"/>
    <property type="match status" value="1"/>
</dbReference>
<sequence length="82" mass="8939">MVLFYCYFCSYFNSFSSQPQTLNSILGSVLDKTTPKPIPSATIQLKGAKLGNNTNSNDNFGLLRRAMLLCCTGTLKGSPQPN</sequence>
<gene>
    <name evidence="1" type="ORF">HUW48_09345</name>
</gene>
<name>A0A7L7L5Y7_9BACT</name>
<dbReference type="EMBL" id="CP055153">
    <property type="protein sequence ID" value="QMU28232.1"/>
    <property type="molecule type" value="Genomic_DNA"/>
</dbReference>
<evidence type="ECO:0000313" key="1">
    <source>
        <dbReference type="EMBL" id="QMU28232.1"/>
    </source>
</evidence>